<dbReference type="EMBL" id="UINC01000846">
    <property type="protein sequence ID" value="SUZ62098.1"/>
    <property type="molecule type" value="Genomic_DNA"/>
</dbReference>
<dbReference type="PROSITE" id="PS51168">
    <property type="entry name" value="CHORISMATE_MUT_2"/>
    <property type="match status" value="1"/>
</dbReference>
<dbReference type="AlphaFoldDB" id="A0A381P7A0"/>
<name>A0A381P7A0_9ZZZZ</name>
<dbReference type="SMART" id="SM00830">
    <property type="entry name" value="CM_2"/>
    <property type="match status" value="1"/>
</dbReference>
<protein>
    <recommendedName>
        <fullName evidence="2">Chorismate mutase domain-containing protein</fullName>
    </recommendedName>
</protein>
<evidence type="ECO:0000259" key="2">
    <source>
        <dbReference type="PROSITE" id="PS51168"/>
    </source>
</evidence>
<organism evidence="3">
    <name type="scientific">marine metagenome</name>
    <dbReference type="NCBI Taxonomy" id="408172"/>
    <lineage>
        <taxon>unclassified sequences</taxon>
        <taxon>metagenomes</taxon>
        <taxon>ecological metagenomes</taxon>
    </lineage>
</organism>
<gene>
    <name evidence="3" type="ORF">METZ01_LOCUS14952</name>
</gene>
<dbReference type="InterPro" id="IPR002701">
    <property type="entry name" value="CM_II_prokaryot"/>
</dbReference>
<keyword evidence="1" id="KW-0413">Isomerase</keyword>
<sequence length="82" mass="9641">MDKLRKRIDELDAELLKLLNERAECVVKIGAIKQKEESKVVVPQREKELLNRLTTLNNGPMTEKMVHRLFQEIIDTLKELQE</sequence>
<dbReference type="InterPro" id="IPR036979">
    <property type="entry name" value="CM_dom_sf"/>
</dbReference>
<feature type="domain" description="Chorismate mutase" evidence="2">
    <location>
        <begin position="1"/>
        <end position="82"/>
    </location>
</feature>
<dbReference type="InterPro" id="IPR051331">
    <property type="entry name" value="Chorismate_mutase-related"/>
</dbReference>
<dbReference type="NCBIfam" id="TIGR01807">
    <property type="entry name" value="CM_P2"/>
    <property type="match status" value="1"/>
</dbReference>
<reference evidence="3" key="1">
    <citation type="submission" date="2018-05" db="EMBL/GenBank/DDBJ databases">
        <authorList>
            <person name="Lanie J.A."/>
            <person name="Ng W.-L."/>
            <person name="Kazmierczak K.M."/>
            <person name="Andrzejewski T.M."/>
            <person name="Davidsen T.M."/>
            <person name="Wayne K.J."/>
            <person name="Tettelin H."/>
            <person name="Glass J.I."/>
            <person name="Rusch D."/>
            <person name="Podicherti R."/>
            <person name="Tsui H.-C.T."/>
            <person name="Winkler M.E."/>
        </authorList>
    </citation>
    <scope>NUCLEOTIDE SEQUENCE</scope>
</reference>
<dbReference type="Pfam" id="PF01817">
    <property type="entry name" value="CM_2"/>
    <property type="match status" value="1"/>
</dbReference>
<dbReference type="PANTHER" id="PTHR38041:SF1">
    <property type="entry name" value="CHORISMATE MUTASE"/>
    <property type="match status" value="1"/>
</dbReference>
<accession>A0A381P7A0</accession>
<dbReference type="InterPro" id="IPR010957">
    <property type="entry name" value="G/b/e-P-prot_chorismate_mutase"/>
</dbReference>
<proteinExistence type="predicted"/>
<dbReference type="GO" id="GO:0046417">
    <property type="term" value="P:chorismate metabolic process"/>
    <property type="evidence" value="ECO:0007669"/>
    <property type="project" value="InterPro"/>
</dbReference>
<evidence type="ECO:0000256" key="1">
    <source>
        <dbReference type="ARBA" id="ARBA00023235"/>
    </source>
</evidence>
<dbReference type="GO" id="GO:0004106">
    <property type="term" value="F:chorismate mutase activity"/>
    <property type="evidence" value="ECO:0007669"/>
    <property type="project" value="InterPro"/>
</dbReference>
<dbReference type="InterPro" id="IPR036263">
    <property type="entry name" value="Chorismate_II_sf"/>
</dbReference>
<dbReference type="SUPFAM" id="SSF48600">
    <property type="entry name" value="Chorismate mutase II"/>
    <property type="match status" value="1"/>
</dbReference>
<dbReference type="GO" id="GO:0005737">
    <property type="term" value="C:cytoplasm"/>
    <property type="evidence" value="ECO:0007669"/>
    <property type="project" value="InterPro"/>
</dbReference>
<dbReference type="Gene3D" id="1.20.59.10">
    <property type="entry name" value="Chorismate mutase"/>
    <property type="match status" value="1"/>
</dbReference>
<dbReference type="GO" id="GO:0009094">
    <property type="term" value="P:L-phenylalanine biosynthetic process"/>
    <property type="evidence" value="ECO:0007669"/>
    <property type="project" value="InterPro"/>
</dbReference>
<evidence type="ECO:0000313" key="3">
    <source>
        <dbReference type="EMBL" id="SUZ62098.1"/>
    </source>
</evidence>
<dbReference type="PANTHER" id="PTHR38041">
    <property type="entry name" value="CHORISMATE MUTASE"/>
    <property type="match status" value="1"/>
</dbReference>
<dbReference type="GO" id="GO:0009697">
    <property type="term" value="P:salicylic acid biosynthetic process"/>
    <property type="evidence" value="ECO:0007669"/>
    <property type="project" value="TreeGrafter"/>
</dbReference>